<keyword evidence="2" id="KW-1185">Reference proteome</keyword>
<dbReference type="EMBL" id="OMOH01000032">
    <property type="protein sequence ID" value="SPF69582.1"/>
    <property type="molecule type" value="Genomic_DNA"/>
</dbReference>
<dbReference type="Proteomes" id="UP000265962">
    <property type="component" value="Unassembled WGS sequence"/>
</dbReference>
<accession>A0A375I624</accession>
<feature type="non-terminal residue" evidence="1">
    <location>
        <position position="1"/>
    </location>
</feature>
<name>A0A375I624_9ACTN</name>
<gene>
    <name evidence="1" type="ORF">PROPJV5_2579</name>
</gene>
<dbReference type="AlphaFoldDB" id="A0A375I624"/>
<protein>
    <submittedName>
        <fullName evidence="1">Uncharacterized protein</fullName>
    </submittedName>
</protein>
<proteinExistence type="predicted"/>
<organism evidence="1 2">
    <name type="scientific">Propionibacterium ruminifibrarum</name>
    <dbReference type="NCBI Taxonomy" id="1962131"/>
    <lineage>
        <taxon>Bacteria</taxon>
        <taxon>Bacillati</taxon>
        <taxon>Actinomycetota</taxon>
        <taxon>Actinomycetes</taxon>
        <taxon>Propionibacteriales</taxon>
        <taxon>Propionibacteriaceae</taxon>
        <taxon>Propionibacterium</taxon>
    </lineage>
</organism>
<reference evidence="2" key="1">
    <citation type="submission" date="2018-02" db="EMBL/GenBank/DDBJ databases">
        <authorList>
            <person name="Hornung B."/>
        </authorList>
    </citation>
    <scope>NUCLEOTIDE SEQUENCE [LARGE SCALE GENOMIC DNA]</scope>
</reference>
<evidence type="ECO:0000313" key="1">
    <source>
        <dbReference type="EMBL" id="SPF69582.1"/>
    </source>
</evidence>
<evidence type="ECO:0000313" key="2">
    <source>
        <dbReference type="Proteomes" id="UP000265962"/>
    </source>
</evidence>
<sequence length="76" mass="8456">LTTASRQFCQYVTDAIPWVMSSPHLVRGSTTIDTATVTRTVATNGGNNRLNVFTHRSAKNGIRPRSVRRTKELVIK</sequence>